<keyword evidence="5" id="KW-0998">Cell outer membrane</keyword>
<protein>
    <submittedName>
        <fullName evidence="7">BamA/TamA family outer membrane protein</fullName>
    </submittedName>
</protein>
<accession>A0ABV8JPS4</accession>
<dbReference type="Proteomes" id="UP001595814">
    <property type="component" value="Unassembled WGS sequence"/>
</dbReference>
<evidence type="ECO:0000256" key="5">
    <source>
        <dbReference type="ARBA" id="ARBA00023237"/>
    </source>
</evidence>
<sequence>MNSLKLIHEKYHWKQVSSMVILCLLLGCGVEKYIPEGEVLYTGAELRTSVVAEEKVKDLKKVKTELNSLLQPEPNSSLLGMRLGLYYHYKTQKEKPGFLNKWLNKKFGEEPVYLSQVNPERIENLILNRLDNRGFFYSKAASQIDSSKSFAKVKYTAELPKPYTMETFQLQKDSLQIYGDIAATIDERAFKKGERFDLSLMKFERERIDNDLKTKGYYNFNPDFLIFEADTNRYNNRKFDLFLRLKSQVPERSVIPYQIDSITVYPNYTLGDTTEVATPKNVNGLAFVQNEEYFKPEQLEPYILFEKGQDYNARTAQLTSNRLSAIGSYKFVNIQFTELDTIANKDGAGSLHAELFLSPLTKRSVRAELQAVTKSNGLAGPGISVSYSNRNLFKGGETLSLSGNFQYGAQISGGENENLSSIGGGIKADLTIPRLVPFSPKRFKYAVPKTKISLGGDFLNRSKLYSLTSFNSSFGYTWNANKYVFHELNPISVNYVNLTNTTEEFEAILDKNPFLRRSFEQQFIAGLTYTFTYNELVDQDKTFPFFFSTNIDLAGNMLGLVSGDETIFGLEFAQYAKADVDLRYYYRWAKEQSLVARVYAGWGIPYGNSNTLPFVKQFFSGGPYSVRAFPIRSLGPGTFTATDDSTTSFFDQSGNLSLEANLEYRFPIFSYLKGALFADAGNVWLTTESELTEGETEEAIAFNEKLQTEGKFEKDWMSELGVGVGFGLRVDIQSFVIRLDLASPVRVPYWEKGERTRTPFFEGGSNNLVFNFAIGYPF</sequence>
<evidence type="ECO:0000256" key="4">
    <source>
        <dbReference type="ARBA" id="ARBA00023136"/>
    </source>
</evidence>
<keyword evidence="4" id="KW-0472">Membrane</keyword>
<dbReference type="EMBL" id="JBHSAW010000004">
    <property type="protein sequence ID" value="MFC4096131.1"/>
    <property type="molecule type" value="Genomic_DNA"/>
</dbReference>
<evidence type="ECO:0000313" key="7">
    <source>
        <dbReference type="EMBL" id="MFC4096131.1"/>
    </source>
</evidence>
<comment type="subcellular location">
    <subcellularLocation>
        <location evidence="1">Membrane</location>
    </subcellularLocation>
</comment>
<evidence type="ECO:0000313" key="8">
    <source>
        <dbReference type="Proteomes" id="UP001595814"/>
    </source>
</evidence>
<keyword evidence="3" id="KW-0732">Signal</keyword>
<proteinExistence type="predicted"/>
<keyword evidence="2" id="KW-0812">Transmembrane</keyword>
<evidence type="ECO:0000256" key="2">
    <source>
        <dbReference type="ARBA" id="ARBA00022692"/>
    </source>
</evidence>
<dbReference type="Pfam" id="PF01103">
    <property type="entry name" value="Omp85"/>
    <property type="match status" value="1"/>
</dbReference>
<dbReference type="PROSITE" id="PS51257">
    <property type="entry name" value="PROKAR_LIPOPROTEIN"/>
    <property type="match status" value="1"/>
</dbReference>
<dbReference type="InterPro" id="IPR000184">
    <property type="entry name" value="Bac_surfAg_D15"/>
</dbReference>
<dbReference type="PANTHER" id="PTHR12815:SF47">
    <property type="entry name" value="TRANSLOCATION AND ASSEMBLY MODULE SUBUNIT TAMA"/>
    <property type="match status" value="1"/>
</dbReference>
<comment type="caution">
    <text evidence="7">The sequence shown here is derived from an EMBL/GenBank/DDBJ whole genome shotgun (WGS) entry which is preliminary data.</text>
</comment>
<evidence type="ECO:0000256" key="1">
    <source>
        <dbReference type="ARBA" id="ARBA00004370"/>
    </source>
</evidence>
<evidence type="ECO:0000256" key="3">
    <source>
        <dbReference type="ARBA" id="ARBA00022729"/>
    </source>
</evidence>
<dbReference type="Gene3D" id="2.40.160.50">
    <property type="entry name" value="membrane protein fhac: a member of the omp85/tpsb transporter family"/>
    <property type="match status" value="1"/>
</dbReference>
<evidence type="ECO:0000259" key="6">
    <source>
        <dbReference type="Pfam" id="PF01103"/>
    </source>
</evidence>
<dbReference type="RefSeq" id="WP_192460258.1">
    <property type="nucleotide sequence ID" value="NZ_JACYFJ010000001.1"/>
</dbReference>
<feature type="domain" description="Bacterial surface antigen (D15)" evidence="6">
    <location>
        <begin position="383"/>
        <end position="777"/>
    </location>
</feature>
<organism evidence="7 8">
    <name type="scientific">Euzebyella saccharophila</name>
    <dbReference type="NCBI Taxonomy" id="679664"/>
    <lineage>
        <taxon>Bacteria</taxon>
        <taxon>Pseudomonadati</taxon>
        <taxon>Bacteroidota</taxon>
        <taxon>Flavobacteriia</taxon>
        <taxon>Flavobacteriales</taxon>
        <taxon>Flavobacteriaceae</taxon>
        <taxon>Euzebyella</taxon>
    </lineage>
</organism>
<name>A0ABV8JPS4_9FLAO</name>
<reference evidence="8" key="1">
    <citation type="journal article" date="2019" name="Int. J. Syst. Evol. Microbiol.">
        <title>The Global Catalogue of Microorganisms (GCM) 10K type strain sequencing project: providing services to taxonomists for standard genome sequencing and annotation.</title>
        <authorList>
            <consortium name="The Broad Institute Genomics Platform"/>
            <consortium name="The Broad Institute Genome Sequencing Center for Infectious Disease"/>
            <person name="Wu L."/>
            <person name="Ma J."/>
        </authorList>
    </citation>
    <scope>NUCLEOTIDE SEQUENCE [LARGE SCALE GENOMIC DNA]</scope>
    <source>
        <strain evidence="8">CECT 7477</strain>
    </source>
</reference>
<gene>
    <name evidence="7" type="ORF">ACFOUT_09605</name>
</gene>
<dbReference type="InterPro" id="IPR039910">
    <property type="entry name" value="D15-like"/>
</dbReference>
<keyword evidence="8" id="KW-1185">Reference proteome</keyword>
<dbReference type="PANTHER" id="PTHR12815">
    <property type="entry name" value="SORTING AND ASSEMBLY MACHINERY SAMM50 PROTEIN FAMILY MEMBER"/>
    <property type="match status" value="1"/>
</dbReference>